<name>A0A158PBG1_ANGCA</name>
<reference evidence="6" key="1">
    <citation type="submission" date="2012-09" db="EMBL/GenBank/DDBJ databases">
        <authorList>
            <person name="Martin A.A."/>
        </authorList>
    </citation>
    <scope>NUCLEOTIDE SEQUENCE</scope>
</reference>
<evidence type="ECO:0000259" key="5">
    <source>
        <dbReference type="Pfam" id="PF24413"/>
    </source>
</evidence>
<sequence length="362" mass="42109">MQLVLLIFVVLCSISAFSMILYKYYDVEKKTITKDNESLQVIMMDSHLAEMMVNCSNLLESIDPPFPALLIDNRIIENLDRTECEATPTLIRLGVDMRLLTSVEKESYFEYEIVFYEDFKDKDYLRFYDLPTRIIPRIPVWIHGNLSIPWDIKRFIEFWKRSKLVQCRGIKVVRSMQSRYLPLAKTLQTMSSLMSYLTDFDIYPFLCGGTLLGWYRECDIIPHTKDVDFAALIEEYNPNLLTHLQSNKTKFRLTRLLGRVNDSYEFTFQPLGGGRPSIDLFWVYSSENSSWVGGTAKDGSKFKYTYPRFNETCATDLLGHIFWVTCNPELAILKQRGKYEADDFPSMKPLSLLIAIFACEIS</sequence>
<dbReference type="WBParaSite" id="ACAC_0001089401-mRNA-1">
    <property type="protein sequence ID" value="ACAC_0001089401-mRNA-1"/>
    <property type="gene ID" value="ACAC_0001089401"/>
</dbReference>
<evidence type="ECO:0000256" key="2">
    <source>
        <dbReference type="ARBA" id="ARBA00022692"/>
    </source>
</evidence>
<dbReference type="PANTHER" id="PTHR15407:SF28">
    <property type="entry name" value="RIBITOL-5-PHOSPHATE TRANSFERASE FKTN"/>
    <property type="match status" value="1"/>
</dbReference>
<dbReference type="Pfam" id="PF24413">
    <property type="entry name" value="W02B3_4_N"/>
    <property type="match status" value="1"/>
</dbReference>
<evidence type="ECO:0000313" key="6">
    <source>
        <dbReference type="Proteomes" id="UP000035642"/>
    </source>
</evidence>
<organism evidence="6 7">
    <name type="scientific">Angiostrongylus cantonensis</name>
    <name type="common">Rat lungworm</name>
    <dbReference type="NCBI Taxonomy" id="6313"/>
    <lineage>
        <taxon>Eukaryota</taxon>
        <taxon>Metazoa</taxon>
        <taxon>Ecdysozoa</taxon>
        <taxon>Nematoda</taxon>
        <taxon>Chromadorea</taxon>
        <taxon>Rhabditida</taxon>
        <taxon>Rhabditina</taxon>
        <taxon>Rhabditomorpha</taxon>
        <taxon>Strongyloidea</taxon>
        <taxon>Metastrongylidae</taxon>
        <taxon>Angiostrongylus</taxon>
    </lineage>
</organism>
<dbReference type="InterPro" id="IPR009644">
    <property type="entry name" value="FKTN/MNN4/W02B3.4-1"/>
</dbReference>
<accession>A0A158PBG1</accession>
<dbReference type="Proteomes" id="UP000035642">
    <property type="component" value="Unassembled WGS sequence"/>
</dbReference>
<keyword evidence="3" id="KW-1133">Transmembrane helix</keyword>
<protein>
    <submittedName>
        <fullName evidence="7">Fukutin</fullName>
    </submittedName>
</protein>
<keyword evidence="4" id="KW-0472">Membrane</keyword>
<evidence type="ECO:0000256" key="1">
    <source>
        <dbReference type="ARBA" id="ARBA00004167"/>
    </source>
</evidence>
<feature type="domain" description="W02B3.4-like N-terminal" evidence="5">
    <location>
        <begin position="54"/>
        <end position="166"/>
    </location>
</feature>
<evidence type="ECO:0000256" key="3">
    <source>
        <dbReference type="ARBA" id="ARBA00022989"/>
    </source>
</evidence>
<comment type="subcellular location">
    <subcellularLocation>
        <location evidence="1">Membrane</location>
        <topology evidence="1">Single-pass membrane protein</topology>
    </subcellularLocation>
</comment>
<reference evidence="7" key="2">
    <citation type="submission" date="2016-04" db="UniProtKB">
        <authorList>
            <consortium name="WormBaseParasite"/>
        </authorList>
    </citation>
    <scope>IDENTIFICATION</scope>
</reference>
<evidence type="ECO:0000256" key="4">
    <source>
        <dbReference type="ARBA" id="ARBA00023136"/>
    </source>
</evidence>
<keyword evidence="6" id="KW-1185">Reference proteome</keyword>
<dbReference type="PANTHER" id="PTHR15407">
    <property type="entry name" value="FUKUTIN-RELATED"/>
    <property type="match status" value="1"/>
</dbReference>
<dbReference type="STRING" id="6313.A0A158PBG1"/>
<dbReference type="AlphaFoldDB" id="A0A158PBG1"/>
<dbReference type="GO" id="GO:0016020">
    <property type="term" value="C:membrane"/>
    <property type="evidence" value="ECO:0007669"/>
    <property type="project" value="UniProtKB-SubCell"/>
</dbReference>
<evidence type="ECO:0000313" key="7">
    <source>
        <dbReference type="WBParaSite" id="ACAC_0001089401-mRNA-1"/>
    </source>
</evidence>
<keyword evidence="2" id="KW-0812">Transmembrane</keyword>
<proteinExistence type="predicted"/>
<dbReference type="InterPro" id="IPR057641">
    <property type="entry name" value="W02B3_4_N"/>
</dbReference>